<dbReference type="Proteomes" id="UP000798951">
    <property type="component" value="Unassembled WGS sequence"/>
</dbReference>
<dbReference type="EMBL" id="VMSD01000002">
    <property type="protein sequence ID" value="KAF0848268.1"/>
    <property type="molecule type" value="Genomic_DNA"/>
</dbReference>
<proteinExistence type="predicted"/>
<dbReference type="RefSeq" id="WP_067982157.1">
    <property type="nucleotide sequence ID" value="NZ_VMSD01000002.1"/>
</dbReference>
<keyword evidence="2" id="KW-1185">Reference proteome</keyword>
<gene>
    <name evidence="1" type="ORF">FNL39_102416</name>
</gene>
<accession>A0ABQ6YRH9</accession>
<dbReference type="InterPro" id="IPR022536">
    <property type="entry name" value="EspC"/>
</dbReference>
<evidence type="ECO:0000313" key="1">
    <source>
        <dbReference type="EMBL" id="KAF0848268.1"/>
    </source>
</evidence>
<dbReference type="Pfam" id="PF10824">
    <property type="entry name" value="T7SS_ESX_EspC"/>
    <property type="match status" value="1"/>
</dbReference>
<reference evidence="1 2" key="1">
    <citation type="submission" date="2019-07" db="EMBL/GenBank/DDBJ databases">
        <title>Genomic Encyclopedia of Type Strains, Phase IV (KMG-IV): sequencing the most valuable type-strain genomes for metagenomic binning, comparative biology and taxonomic classification.</title>
        <authorList>
            <person name="Goeker M."/>
        </authorList>
    </citation>
    <scope>NUCLEOTIDE SEQUENCE [LARGE SCALE GENOMIC DNA]</scope>
    <source>
        <strain evidence="1 2">DSM 44831</strain>
    </source>
</reference>
<evidence type="ECO:0000313" key="2">
    <source>
        <dbReference type="Proteomes" id="UP000798951"/>
    </source>
</evidence>
<name>A0ABQ6YRH9_9NOCA</name>
<sequence>MDQVLQTSQAAITQFGSEHAALAGQVASAGAGAAGMVAAAVPIFGLIGQDFLASFAVASGNHLSTIGEIAAVHAATSAAALSAAGAYQTTEVSSAADFTTVMP</sequence>
<organism evidence="1 2">
    <name type="scientific">Nocardia caishijiensis</name>
    <dbReference type="NCBI Taxonomy" id="184756"/>
    <lineage>
        <taxon>Bacteria</taxon>
        <taxon>Bacillati</taxon>
        <taxon>Actinomycetota</taxon>
        <taxon>Actinomycetes</taxon>
        <taxon>Mycobacteriales</taxon>
        <taxon>Nocardiaceae</taxon>
        <taxon>Nocardia</taxon>
    </lineage>
</organism>
<protein>
    <submittedName>
        <fullName evidence="1">Excreted virulence factor EspC (Type VII ESX diderm)</fullName>
    </submittedName>
</protein>
<comment type="caution">
    <text evidence="1">The sequence shown here is derived from an EMBL/GenBank/DDBJ whole genome shotgun (WGS) entry which is preliminary data.</text>
</comment>